<comment type="function">
    <text evidence="2">Acts as a co-chaperone for HSP90.</text>
</comment>
<evidence type="ECO:0000259" key="4">
    <source>
        <dbReference type="PROSITE" id="PS51203"/>
    </source>
</evidence>
<comment type="caution">
    <text evidence="5">The sequence shown here is derived from an EMBL/GenBank/DDBJ whole genome shotgun (WGS) entry which is preliminary data.</text>
</comment>
<dbReference type="GO" id="GO:0101031">
    <property type="term" value="C:protein folding chaperone complex"/>
    <property type="evidence" value="ECO:0007669"/>
    <property type="project" value="UniProtKB-ARBA"/>
</dbReference>
<feature type="compositionally biased region" description="Acidic residues" evidence="3">
    <location>
        <begin position="113"/>
        <end position="141"/>
    </location>
</feature>
<evidence type="ECO:0000313" key="5">
    <source>
        <dbReference type="EMBL" id="KAG6486562.1"/>
    </source>
</evidence>
<keyword evidence="6" id="KW-1185">Reference proteome</keyword>
<dbReference type="PROSITE" id="PS51203">
    <property type="entry name" value="CS"/>
    <property type="match status" value="1"/>
</dbReference>
<name>A0A8J5FLM6_ZINOF</name>
<dbReference type="InterPro" id="IPR045250">
    <property type="entry name" value="p23-like"/>
</dbReference>
<dbReference type="GO" id="GO:0005634">
    <property type="term" value="C:nucleus"/>
    <property type="evidence" value="ECO:0007669"/>
    <property type="project" value="UniProtKB-SubCell"/>
</dbReference>
<organism evidence="5 6">
    <name type="scientific">Zingiber officinale</name>
    <name type="common">Ginger</name>
    <name type="synonym">Amomum zingiber</name>
    <dbReference type="NCBI Taxonomy" id="94328"/>
    <lineage>
        <taxon>Eukaryota</taxon>
        <taxon>Viridiplantae</taxon>
        <taxon>Streptophyta</taxon>
        <taxon>Embryophyta</taxon>
        <taxon>Tracheophyta</taxon>
        <taxon>Spermatophyta</taxon>
        <taxon>Magnoliopsida</taxon>
        <taxon>Liliopsida</taxon>
        <taxon>Zingiberales</taxon>
        <taxon>Zingiberaceae</taxon>
        <taxon>Zingiber</taxon>
    </lineage>
</organism>
<dbReference type="GO" id="GO:0051131">
    <property type="term" value="P:chaperone-mediated protein complex assembly"/>
    <property type="evidence" value="ECO:0007669"/>
    <property type="project" value="TreeGrafter"/>
</dbReference>
<evidence type="ECO:0000256" key="3">
    <source>
        <dbReference type="SAM" id="MobiDB-lite"/>
    </source>
</evidence>
<comment type="similarity">
    <text evidence="1 2">Belongs to the p23/wos2 family.</text>
</comment>
<feature type="region of interest" description="Disordered" evidence="3">
    <location>
        <begin position="113"/>
        <end position="154"/>
    </location>
</feature>
<proteinExistence type="inferred from homology"/>
<keyword evidence="2" id="KW-0963">Cytoplasm</keyword>
<gene>
    <name evidence="5" type="ORF">ZIOFF_055139</name>
</gene>
<evidence type="ECO:0000256" key="1">
    <source>
        <dbReference type="ARBA" id="ARBA00025733"/>
    </source>
</evidence>
<comment type="subunit">
    <text evidence="2">Interacts with HSP90 in an ATP-dependent manner.</text>
</comment>
<keyword evidence="2" id="KW-0539">Nucleus</keyword>
<dbReference type="Pfam" id="PF04969">
    <property type="entry name" value="CS"/>
    <property type="match status" value="1"/>
</dbReference>
<feature type="domain" description="CS" evidence="4">
    <location>
        <begin position="2"/>
        <end position="90"/>
    </location>
</feature>
<accession>A0A8J5FLM6</accession>
<dbReference type="CDD" id="cd06465">
    <property type="entry name" value="p23_hB-ind1_like"/>
    <property type="match status" value="1"/>
</dbReference>
<comment type="subcellular location">
    <subcellularLocation>
        <location evidence="2">Cytoplasm</location>
    </subcellularLocation>
    <subcellularLocation>
        <location evidence="2">Nucleus</location>
    </subcellularLocation>
</comment>
<dbReference type="Proteomes" id="UP000734854">
    <property type="component" value="Unassembled WGS sequence"/>
</dbReference>
<dbReference type="AlphaFoldDB" id="A0A8J5FLM6"/>
<dbReference type="FunFam" id="2.60.40.790:FF:000013">
    <property type="entry name" value="Very-long-chain (3R)-3-hydroxyacyl-CoA dehydratase"/>
    <property type="match status" value="1"/>
</dbReference>
<dbReference type="GO" id="GO:0051087">
    <property type="term" value="F:protein-folding chaperone binding"/>
    <property type="evidence" value="ECO:0007669"/>
    <property type="project" value="TreeGrafter"/>
</dbReference>
<dbReference type="GO" id="GO:0006457">
    <property type="term" value="P:protein folding"/>
    <property type="evidence" value="ECO:0007669"/>
    <property type="project" value="TreeGrafter"/>
</dbReference>
<dbReference type="GO" id="GO:0005829">
    <property type="term" value="C:cytosol"/>
    <property type="evidence" value="ECO:0007669"/>
    <property type="project" value="TreeGrafter"/>
</dbReference>
<keyword evidence="2" id="KW-0143">Chaperone</keyword>
<dbReference type="PANTHER" id="PTHR22932">
    <property type="entry name" value="TELOMERASE-BINDING PROTEIN P23 HSP90 CO-CHAPERONE"/>
    <property type="match status" value="1"/>
</dbReference>
<evidence type="ECO:0000256" key="2">
    <source>
        <dbReference type="RuleBase" id="RU369032"/>
    </source>
</evidence>
<dbReference type="PANTHER" id="PTHR22932:SF1">
    <property type="entry name" value="CO-CHAPERONE PROTEIN DAF-41"/>
    <property type="match status" value="1"/>
</dbReference>
<protein>
    <recommendedName>
        <fullName evidence="2">Co-chaperone protein p23</fullName>
    </recommendedName>
</protein>
<dbReference type="InterPro" id="IPR007052">
    <property type="entry name" value="CS_dom"/>
</dbReference>
<dbReference type="GO" id="GO:0051879">
    <property type="term" value="F:Hsp90 protein binding"/>
    <property type="evidence" value="ECO:0007669"/>
    <property type="project" value="UniProtKB-UniRule"/>
</dbReference>
<sequence>MGRQPEVLWAQRSDKIYLTVSLPDARDVSVQSQPQGVFQFSAVGAQGELFDFNLELYDTTVPEASKTKIGMRNIICSIKKEKKAWWKRLLKSEEKPAPYIKVDWNKWCDEDEQSDISDSFASDDENNGGVDDDDDDTDDDGLLYLPDLEKARGK</sequence>
<dbReference type="OrthoDB" id="1564555at2759"/>
<reference evidence="5 6" key="1">
    <citation type="submission" date="2020-08" db="EMBL/GenBank/DDBJ databases">
        <title>Plant Genome Project.</title>
        <authorList>
            <person name="Zhang R.-G."/>
        </authorList>
    </citation>
    <scope>NUCLEOTIDE SEQUENCE [LARGE SCALE GENOMIC DNA]</scope>
    <source>
        <tissue evidence="5">Rhizome</tissue>
    </source>
</reference>
<evidence type="ECO:0000313" key="6">
    <source>
        <dbReference type="Proteomes" id="UP000734854"/>
    </source>
</evidence>
<dbReference type="EMBL" id="JACMSC010000015">
    <property type="protein sequence ID" value="KAG6486562.1"/>
    <property type="molecule type" value="Genomic_DNA"/>
</dbReference>